<reference evidence="4" key="1">
    <citation type="submission" date="2020-09" db="EMBL/GenBank/DDBJ databases">
        <title>A novel bacterium of genus Mangrovicoccus, isolated from South China Sea.</title>
        <authorList>
            <person name="Huang H."/>
            <person name="Mo K."/>
            <person name="Hu Y."/>
        </authorList>
    </citation>
    <scope>NUCLEOTIDE SEQUENCE</scope>
    <source>
        <strain evidence="4">HB182678</strain>
    </source>
</reference>
<dbReference type="EMBL" id="JACVXA010000013">
    <property type="protein sequence ID" value="MBE3637858.1"/>
    <property type="molecule type" value="Genomic_DNA"/>
</dbReference>
<dbReference type="SUPFAM" id="SSF55811">
    <property type="entry name" value="Nudix"/>
    <property type="match status" value="1"/>
</dbReference>
<dbReference type="PROSITE" id="PS51462">
    <property type="entry name" value="NUDIX"/>
    <property type="match status" value="1"/>
</dbReference>
<dbReference type="InterPro" id="IPR020084">
    <property type="entry name" value="NUDIX_hydrolase_CS"/>
</dbReference>
<keyword evidence="5" id="KW-1185">Reference proteome</keyword>
<dbReference type="RefSeq" id="WP_193180928.1">
    <property type="nucleotide sequence ID" value="NZ_JACVXA010000013.1"/>
</dbReference>
<dbReference type="PROSITE" id="PS00893">
    <property type="entry name" value="NUDIX_BOX"/>
    <property type="match status" value="1"/>
</dbReference>
<dbReference type="PANTHER" id="PTHR43046:SF14">
    <property type="entry name" value="MUTT_NUDIX FAMILY PROTEIN"/>
    <property type="match status" value="1"/>
</dbReference>
<feature type="domain" description="Nudix hydrolase" evidence="3">
    <location>
        <begin position="16"/>
        <end position="146"/>
    </location>
</feature>
<dbReference type="Gene3D" id="3.90.79.10">
    <property type="entry name" value="Nucleoside Triphosphate Pyrophosphohydrolase"/>
    <property type="match status" value="1"/>
</dbReference>
<dbReference type="PANTHER" id="PTHR43046">
    <property type="entry name" value="GDP-MANNOSE MANNOSYL HYDROLASE"/>
    <property type="match status" value="1"/>
</dbReference>
<accession>A0A8J7CZG7</accession>
<comment type="caution">
    <text evidence="4">The sequence shown here is derived from an EMBL/GenBank/DDBJ whole genome shotgun (WGS) entry which is preliminary data.</text>
</comment>
<dbReference type="GO" id="GO:0016787">
    <property type="term" value="F:hydrolase activity"/>
    <property type="evidence" value="ECO:0007669"/>
    <property type="project" value="UniProtKB-KW"/>
</dbReference>
<evidence type="ECO:0000259" key="3">
    <source>
        <dbReference type="PROSITE" id="PS51462"/>
    </source>
</evidence>
<evidence type="ECO:0000313" key="4">
    <source>
        <dbReference type="EMBL" id="MBE3637858.1"/>
    </source>
</evidence>
<comment type="cofactor">
    <cofactor evidence="1">
        <name>Mg(2+)</name>
        <dbReference type="ChEBI" id="CHEBI:18420"/>
    </cofactor>
</comment>
<dbReference type="Pfam" id="PF00293">
    <property type="entry name" value="NUDIX"/>
    <property type="match status" value="1"/>
</dbReference>
<name>A0A8J7CZG7_9RHOB</name>
<dbReference type="InterPro" id="IPR000086">
    <property type="entry name" value="NUDIX_hydrolase_dom"/>
</dbReference>
<evidence type="ECO:0000313" key="5">
    <source>
        <dbReference type="Proteomes" id="UP000609121"/>
    </source>
</evidence>
<gene>
    <name evidence="4" type="ORF">ICN82_06550</name>
</gene>
<keyword evidence="2 4" id="KW-0378">Hydrolase</keyword>
<evidence type="ECO:0000256" key="2">
    <source>
        <dbReference type="ARBA" id="ARBA00022801"/>
    </source>
</evidence>
<dbReference type="CDD" id="cd04682">
    <property type="entry name" value="NUDIX_Hydrolase"/>
    <property type="match status" value="1"/>
</dbReference>
<protein>
    <submittedName>
        <fullName evidence="4">NUDIX hydrolase</fullName>
    </submittedName>
</protein>
<organism evidence="4 5">
    <name type="scientific">Mangrovicoccus algicola</name>
    <dbReference type="NCBI Taxonomy" id="2771008"/>
    <lineage>
        <taxon>Bacteria</taxon>
        <taxon>Pseudomonadati</taxon>
        <taxon>Pseudomonadota</taxon>
        <taxon>Alphaproteobacteria</taxon>
        <taxon>Rhodobacterales</taxon>
        <taxon>Paracoccaceae</taxon>
        <taxon>Mangrovicoccus</taxon>
    </lineage>
</organism>
<dbReference type="Proteomes" id="UP000609121">
    <property type="component" value="Unassembled WGS sequence"/>
</dbReference>
<dbReference type="InterPro" id="IPR015797">
    <property type="entry name" value="NUDIX_hydrolase-like_dom_sf"/>
</dbReference>
<sequence>MTGILRAREPEQEARAEFAGAKLALFIGDRLLVCLRDDIATIPFPGQWDFPGGGREGRESPEATALRETREEFGLVLDPGDLARPLAHRSHEQGWLNWFFVAHLPATAEAAIRFGDEGQCWRLIPPRAYLRNPRRIPHLAALLADYLDSVAHG</sequence>
<evidence type="ECO:0000256" key="1">
    <source>
        <dbReference type="ARBA" id="ARBA00001946"/>
    </source>
</evidence>
<proteinExistence type="predicted"/>
<dbReference type="AlphaFoldDB" id="A0A8J7CZG7"/>